<dbReference type="PANTHER" id="PTHR33175">
    <property type="entry name" value="DNA-BINDING PROTEIN HU"/>
    <property type="match status" value="1"/>
</dbReference>
<dbReference type="Gene3D" id="4.10.520.10">
    <property type="entry name" value="IHF-like DNA-binding proteins"/>
    <property type="match status" value="1"/>
</dbReference>
<dbReference type="CDD" id="cd13831">
    <property type="entry name" value="HU"/>
    <property type="match status" value="1"/>
</dbReference>
<evidence type="ECO:0000256" key="1">
    <source>
        <dbReference type="ARBA" id="ARBA00010529"/>
    </source>
</evidence>
<comment type="similarity">
    <text evidence="1 4">Belongs to the bacterial histone-like protein family.</text>
</comment>
<reference evidence="5" key="1">
    <citation type="journal article" date="2020" name="mSystems">
        <title>Genome- and Community-Level Interaction Insights into Carbon Utilization and Element Cycling Functions of Hydrothermarchaeota in Hydrothermal Sediment.</title>
        <authorList>
            <person name="Zhou Z."/>
            <person name="Liu Y."/>
            <person name="Xu W."/>
            <person name="Pan J."/>
            <person name="Luo Z.H."/>
            <person name="Li M."/>
        </authorList>
    </citation>
    <scope>NUCLEOTIDE SEQUENCE [LARGE SCALE GENOMIC DNA]</scope>
    <source>
        <strain evidence="5">HyVt-389</strain>
    </source>
</reference>
<dbReference type="Pfam" id="PF00216">
    <property type="entry name" value="Bac_DNA_binding"/>
    <property type="match status" value="1"/>
</dbReference>
<comment type="caution">
    <text evidence="5">The sequence shown here is derived from an EMBL/GenBank/DDBJ whole genome shotgun (WGS) entry which is preliminary data.</text>
</comment>
<gene>
    <name evidence="5" type="ORF">ENI35_06370</name>
</gene>
<organism evidence="5">
    <name type="scientific">Desulfofervidus auxilii</name>
    <dbReference type="NCBI Taxonomy" id="1621989"/>
    <lineage>
        <taxon>Bacteria</taxon>
        <taxon>Pseudomonadati</taxon>
        <taxon>Thermodesulfobacteriota</taxon>
        <taxon>Candidatus Desulfofervidia</taxon>
        <taxon>Candidatus Desulfofervidales</taxon>
        <taxon>Candidatus Desulfofervidaceae</taxon>
        <taxon>Candidatus Desulfofervidus</taxon>
    </lineage>
</organism>
<accession>A0A7C2A4V5</accession>
<evidence type="ECO:0000256" key="4">
    <source>
        <dbReference type="RuleBase" id="RU003939"/>
    </source>
</evidence>
<dbReference type="GO" id="GO:0005829">
    <property type="term" value="C:cytosol"/>
    <property type="evidence" value="ECO:0007669"/>
    <property type="project" value="TreeGrafter"/>
</dbReference>
<dbReference type="SUPFAM" id="SSF47729">
    <property type="entry name" value="IHF-like DNA-binding proteins"/>
    <property type="match status" value="1"/>
</dbReference>
<dbReference type="InterPro" id="IPR010992">
    <property type="entry name" value="IHF-like_DNA-bd_dom_sf"/>
</dbReference>
<keyword evidence="2" id="KW-0226">DNA condensation</keyword>
<dbReference type="AlphaFoldDB" id="A0A7C2A4V5"/>
<proteinExistence type="inferred from homology"/>
<dbReference type="PRINTS" id="PR01727">
    <property type="entry name" value="DNABINDINGHU"/>
</dbReference>
<dbReference type="GO" id="GO:0030527">
    <property type="term" value="F:structural constituent of chromatin"/>
    <property type="evidence" value="ECO:0007669"/>
    <property type="project" value="InterPro"/>
</dbReference>
<dbReference type="SMART" id="SM00411">
    <property type="entry name" value="BHL"/>
    <property type="match status" value="1"/>
</dbReference>
<dbReference type="GO" id="GO:0003677">
    <property type="term" value="F:DNA binding"/>
    <property type="evidence" value="ECO:0007669"/>
    <property type="project" value="UniProtKB-KW"/>
</dbReference>
<dbReference type="EMBL" id="DRIH01000226">
    <property type="protein sequence ID" value="HEC68414.1"/>
    <property type="molecule type" value="Genomic_DNA"/>
</dbReference>
<dbReference type="Proteomes" id="UP000885738">
    <property type="component" value="Unassembled WGS sequence"/>
</dbReference>
<sequence length="89" mass="9946">MTKAELISRLANKTGAKKVDVEKILTAFLEEAKEILKTEKKLTLTSFGTFRVVERAARAGRNPQTGEPIKIPATKVVRFKPGKELKTMF</sequence>
<keyword evidence="3 5" id="KW-0238">DNA-binding</keyword>
<evidence type="ECO:0000256" key="3">
    <source>
        <dbReference type="ARBA" id="ARBA00023125"/>
    </source>
</evidence>
<dbReference type="InterPro" id="IPR020816">
    <property type="entry name" value="Histone-like_DNA-bd_CS"/>
</dbReference>
<evidence type="ECO:0000313" key="5">
    <source>
        <dbReference type="EMBL" id="HEC68414.1"/>
    </source>
</evidence>
<name>A0A7C2A4V5_DESA2</name>
<dbReference type="PROSITE" id="PS00045">
    <property type="entry name" value="HISTONE_LIKE"/>
    <property type="match status" value="1"/>
</dbReference>
<protein>
    <submittedName>
        <fullName evidence="5">HU family DNA-binding protein</fullName>
    </submittedName>
</protein>
<evidence type="ECO:0000256" key="2">
    <source>
        <dbReference type="ARBA" id="ARBA00023067"/>
    </source>
</evidence>
<dbReference type="InterPro" id="IPR000119">
    <property type="entry name" value="Hist_DNA-bd"/>
</dbReference>
<dbReference type="PANTHER" id="PTHR33175:SF3">
    <property type="entry name" value="DNA-BINDING PROTEIN HU-BETA"/>
    <property type="match status" value="1"/>
</dbReference>
<dbReference type="GO" id="GO:0030261">
    <property type="term" value="P:chromosome condensation"/>
    <property type="evidence" value="ECO:0007669"/>
    <property type="project" value="UniProtKB-KW"/>
</dbReference>